<dbReference type="InterPro" id="IPR005269">
    <property type="entry name" value="LOG"/>
</dbReference>
<dbReference type="Pfam" id="PF03641">
    <property type="entry name" value="Lysine_decarbox"/>
    <property type="match status" value="1"/>
</dbReference>
<name>A0A6I6JGN5_9BACT</name>
<dbReference type="Proteomes" id="UP000428328">
    <property type="component" value="Chromosome"/>
</dbReference>
<evidence type="ECO:0000256" key="3">
    <source>
        <dbReference type="RuleBase" id="RU363015"/>
    </source>
</evidence>
<dbReference type="PANTHER" id="PTHR31223">
    <property type="entry name" value="LOG FAMILY PROTEIN YJL055W"/>
    <property type="match status" value="1"/>
</dbReference>
<dbReference type="NCBIfam" id="TIGR00730">
    <property type="entry name" value="Rossman fold protein, TIGR00730 family"/>
    <property type="match status" value="1"/>
</dbReference>
<dbReference type="GO" id="GO:0009691">
    <property type="term" value="P:cytokinin biosynthetic process"/>
    <property type="evidence" value="ECO:0007669"/>
    <property type="project" value="UniProtKB-UniRule"/>
</dbReference>
<gene>
    <name evidence="4" type="ORF">GM415_08565</name>
</gene>
<comment type="catalytic activity">
    <reaction evidence="1">
        <text>AMP + H2O = D-ribose 5-phosphate + adenine</text>
        <dbReference type="Rhea" id="RHEA:20129"/>
        <dbReference type="ChEBI" id="CHEBI:15377"/>
        <dbReference type="ChEBI" id="CHEBI:16708"/>
        <dbReference type="ChEBI" id="CHEBI:78346"/>
        <dbReference type="ChEBI" id="CHEBI:456215"/>
        <dbReference type="EC" id="3.2.2.4"/>
    </reaction>
</comment>
<evidence type="ECO:0000313" key="4">
    <source>
        <dbReference type="EMBL" id="QGY40178.1"/>
    </source>
</evidence>
<dbReference type="KEGG" id="psel:GM415_08565"/>
<dbReference type="EC" id="3.2.2.n1" evidence="3"/>
<accession>A0A6I6JGN5</accession>
<evidence type="ECO:0000256" key="2">
    <source>
        <dbReference type="ARBA" id="ARBA00006763"/>
    </source>
</evidence>
<reference evidence="4 5" key="1">
    <citation type="submission" date="2019-11" db="EMBL/GenBank/DDBJ databases">
        <authorList>
            <person name="Zheng R.K."/>
            <person name="Sun C.M."/>
        </authorList>
    </citation>
    <scope>NUCLEOTIDE SEQUENCE [LARGE SCALE GENOMIC DNA]</scope>
    <source>
        <strain evidence="4 5">SRB007</strain>
    </source>
</reference>
<evidence type="ECO:0000313" key="5">
    <source>
        <dbReference type="Proteomes" id="UP000428328"/>
    </source>
</evidence>
<dbReference type="RefSeq" id="WP_158947401.1">
    <property type="nucleotide sequence ID" value="NZ_CP046400.1"/>
</dbReference>
<proteinExistence type="inferred from homology"/>
<organism evidence="4 5">
    <name type="scientific">Pseudodesulfovibrio cashew</name>
    <dbReference type="NCBI Taxonomy" id="2678688"/>
    <lineage>
        <taxon>Bacteria</taxon>
        <taxon>Pseudomonadati</taxon>
        <taxon>Thermodesulfobacteriota</taxon>
        <taxon>Desulfovibrionia</taxon>
        <taxon>Desulfovibrionales</taxon>
        <taxon>Desulfovibrionaceae</taxon>
    </lineage>
</organism>
<keyword evidence="3" id="KW-0203">Cytokinin biosynthesis</keyword>
<keyword evidence="5" id="KW-1185">Reference proteome</keyword>
<protein>
    <recommendedName>
        <fullName evidence="3">Cytokinin riboside 5'-monophosphate phosphoribohydrolase</fullName>
        <ecNumber evidence="3">3.2.2.n1</ecNumber>
    </recommendedName>
</protein>
<sequence length="198" mass="21743">MTPKKKRICVYLGSNPGFDPAYGEAAEALARELARREIGLVYGGSNVGLMGLIANTCLEAGGEVIGVIPELLVEKEVAHTGLSKLHVVKSMHERKQKMADLSEGFITLPGGIGTLEEFFEALTWSQLGYHAKPCGLLDVKGYYTALAEHMDRMVLHGFLIQEHRSMVLTDADPASLLDQFETYVAPKVNKWIEKKKGL</sequence>
<dbReference type="Gene3D" id="3.40.50.450">
    <property type="match status" value="1"/>
</dbReference>
<dbReference type="EMBL" id="CP046400">
    <property type="protein sequence ID" value="QGY40178.1"/>
    <property type="molecule type" value="Genomic_DNA"/>
</dbReference>
<dbReference type="GO" id="GO:0005829">
    <property type="term" value="C:cytosol"/>
    <property type="evidence" value="ECO:0007669"/>
    <property type="project" value="TreeGrafter"/>
</dbReference>
<dbReference type="AlphaFoldDB" id="A0A6I6JGN5"/>
<dbReference type="GO" id="GO:0008714">
    <property type="term" value="F:AMP nucleosidase activity"/>
    <property type="evidence" value="ECO:0007669"/>
    <property type="project" value="UniProtKB-EC"/>
</dbReference>
<dbReference type="PANTHER" id="PTHR31223:SF70">
    <property type="entry name" value="LOG FAMILY PROTEIN YJL055W"/>
    <property type="match status" value="1"/>
</dbReference>
<dbReference type="SUPFAM" id="SSF102405">
    <property type="entry name" value="MCP/YpsA-like"/>
    <property type="match status" value="1"/>
</dbReference>
<keyword evidence="3" id="KW-0378">Hydrolase</keyword>
<comment type="similarity">
    <text evidence="2 3">Belongs to the LOG family.</text>
</comment>
<evidence type="ECO:0000256" key="1">
    <source>
        <dbReference type="ARBA" id="ARBA00000274"/>
    </source>
</evidence>
<dbReference type="InterPro" id="IPR031100">
    <property type="entry name" value="LOG_fam"/>
</dbReference>